<protein>
    <submittedName>
        <fullName evidence="1">6472_t:CDS:1</fullName>
    </submittedName>
</protein>
<accession>A0ACA9NDH6</accession>
<dbReference type="Proteomes" id="UP000789702">
    <property type="component" value="Unassembled WGS sequence"/>
</dbReference>
<feature type="non-terminal residue" evidence="1">
    <location>
        <position position="394"/>
    </location>
</feature>
<proteinExistence type="predicted"/>
<evidence type="ECO:0000313" key="2">
    <source>
        <dbReference type="Proteomes" id="UP000789702"/>
    </source>
</evidence>
<reference evidence="1" key="1">
    <citation type="submission" date="2021-06" db="EMBL/GenBank/DDBJ databases">
        <authorList>
            <person name="Kallberg Y."/>
            <person name="Tangrot J."/>
            <person name="Rosling A."/>
        </authorList>
    </citation>
    <scope>NUCLEOTIDE SEQUENCE</scope>
    <source>
        <strain evidence="1">IL203A</strain>
    </source>
</reference>
<name>A0ACA9NDH6_9GLOM</name>
<evidence type="ECO:0000313" key="1">
    <source>
        <dbReference type="EMBL" id="CAG8648992.1"/>
    </source>
</evidence>
<comment type="caution">
    <text evidence="1">The sequence shown here is derived from an EMBL/GenBank/DDBJ whole genome shotgun (WGS) entry which is preliminary data.</text>
</comment>
<organism evidence="1 2">
    <name type="scientific">Dentiscutata heterogama</name>
    <dbReference type="NCBI Taxonomy" id="1316150"/>
    <lineage>
        <taxon>Eukaryota</taxon>
        <taxon>Fungi</taxon>
        <taxon>Fungi incertae sedis</taxon>
        <taxon>Mucoromycota</taxon>
        <taxon>Glomeromycotina</taxon>
        <taxon>Glomeromycetes</taxon>
        <taxon>Diversisporales</taxon>
        <taxon>Gigasporaceae</taxon>
        <taxon>Dentiscutata</taxon>
    </lineage>
</organism>
<sequence length="394" mass="46240">MVIKKETIQPSEELSNKVKEALKHHDPYHKLMDLFNNYGYFLPERMILGHKIYRMTYLTVDKDLTESDDKNNDAKWIVLDDFSDSKLENILNQWEKCMNSFNFDLSYLVSINGELIMKNKIKEWAKNCLKSDFDSLQVISCKELYPLYEIFDLSLLQEVESILGICRPIESTLNNQSVFINKNTIKERVLMAGIVPIKDPPYSYSVNFPVRFKSNNYQVFGKFITQDDEPIDEVIIKFKFMDTYGFLIFMENYELTYRNPKIAWVLIGIPAEVGYYSQNTRKIKVLDSGNEPFALKSNNNIVLKVPENLPRDSVLVVSFKHPHSNYEPKFITKIQGYQYNKILLNIHCDDFEYFDSEENSEDYESFDDEENNENSKSFDDEENSEDSKSSDDKE</sequence>
<gene>
    <name evidence="1" type="ORF">DHETER_LOCUS9197</name>
</gene>
<keyword evidence="2" id="KW-1185">Reference proteome</keyword>
<dbReference type="EMBL" id="CAJVPU010015800">
    <property type="protein sequence ID" value="CAG8648992.1"/>
    <property type="molecule type" value="Genomic_DNA"/>
</dbReference>